<accession>A0A160IJA1</accession>
<evidence type="ECO:0000313" key="3">
    <source>
        <dbReference type="Proteomes" id="UP000076623"/>
    </source>
</evidence>
<name>A0A160IJA1_9BACL</name>
<dbReference type="Pfam" id="PF12746">
    <property type="entry name" value="GNAT_acetyltran"/>
    <property type="match status" value="1"/>
</dbReference>
<keyword evidence="3" id="KW-1185">Reference proteome</keyword>
<dbReference type="STRING" id="1221500.ABE65_004635"/>
<dbReference type="InterPro" id="IPR027365">
    <property type="entry name" value="GNAT_acetyltra_YdfB-like"/>
</dbReference>
<dbReference type="SUPFAM" id="SSF55729">
    <property type="entry name" value="Acyl-CoA N-acyltransferases (Nat)"/>
    <property type="match status" value="1"/>
</dbReference>
<proteinExistence type="predicted"/>
<dbReference type="InterPro" id="IPR016181">
    <property type="entry name" value="Acyl_CoA_acyltransferase"/>
</dbReference>
<dbReference type="EMBL" id="CP015378">
    <property type="protein sequence ID" value="ANC76133.1"/>
    <property type="molecule type" value="Genomic_DNA"/>
</dbReference>
<reference evidence="2 3" key="1">
    <citation type="submission" date="2016-04" db="EMBL/GenBank/DDBJ databases">
        <title>Complete genome sequence of Fictibacillus phosphorivorans G25-29, a strain toxic to nematodes.</title>
        <authorList>
            <person name="Zheng Z."/>
        </authorList>
    </citation>
    <scope>NUCLEOTIDE SEQUENCE [LARGE SCALE GENOMIC DNA]</scope>
    <source>
        <strain evidence="2 3">G25-29</strain>
    </source>
</reference>
<dbReference type="RefSeq" id="WP_066391855.1">
    <property type="nucleotide sequence ID" value="NZ_CP015378.1"/>
</dbReference>
<evidence type="ECO:0000313" key="2">
    <source>
        <dbReference type="EMBL" id="ANC76133.1"/>
    </source>
</evidence>
<dbReference type="AlphaFoldDB" id="A0A160IJA1"/>
<sequence length="267" mass="31090">MRKLNQSDHENVMKLLSKKPAENLFTLWGIESYGYEADIQTLWGQFDSSGDLIALLCKFKNKYTPYWETECNIQKFADIINKDTNEKEVNGIERLTKEIEPFITDGYDKHESYYYAKCDPIHDLNHSASVRCLSKEEIPQLISFYQEVPEFKREYNPESFIDQMNNGWSRIFVIEEDNKLISSASTVCETSVAAMVSGVCTLPKKKGKGLASICIEHLMYNLFQENKTLSLFYDNPEAGRIYKRLGFKDIEKWTINFCKERNNQNDN</sequence>
<dbReference type="GO" id="GO:0016747">
    <property type="term" value="F:acyltransferase activity, transferring groups other than amino-acyl groups"/>
    <property type="evidence" value="ECO:0007669"/>
    <property type="project" value="InterPro"/>
</dbReference>
<dbReference type="Proteomes" id="UP000076623">
    <property type="component" value="Chromosome"/>
</dbReference>
<dbReference type="PROSITE" id="PS51186">
    <property type="entry name" value="GNAT"/>
    <property type="match status" value="1"/>
</dbReference>
<dbReference type="InterPro" id="IPR000182">
    <property type="entry name" value="GNAT_dom"/>
</dbReference>
<feature type="domain" description="N-acetyltransferase" evidence="1">
    <location>
        <begin position="128"/>
        <end position="264"/>
    </location>
</feature>
<organism evidence="2 3">
    <name type="scientific">Fictibacillus phosphorivorans</name>
    <dbReference type="NCBI Taxonomy" id="1221500"/>
    <lineage>
        <taxon>Bacteria</taxon>
        <taxon>Bacillati</taxon>
        <taxon>Bacillota</taxon>
        <taxon>Bacilli</taxon>
        <taxon>Bacillales</taxon>
        <taxon>Fictibacillaceae</taxon>
        <taxon>Fictibacillus</taxon>
    </lineage>
</organism>
<protein>
    <recommendedName>
        <fullName evidence="1">N-acetyltransferase domain-containing protein</fullName>
    </recommendedName>
</protein>
<dbReference type="Gene3D" id="3.40.630.30">
    <property type="match status" value="1"/>
</dbReference>
<evidence type="ECO:0000259" key="1">
    <source>
        <dbReference type="PROSITE" id="PS51186"/>
    </source>
</evidence>
<gene>
    <name evidence="2" type="ORF">ABE65_004635</name>
</gene>
<dbReference type="KEGG" id="fpn:ABE65_004635"/>